<dbReference type="EMBL" id="CAKOFQ010007604">
    <property type="protein sequence ID" value="CAH2004691.1"/>
    <property type="molecule type" value="Genomic_DNA"/>
</dbReference>
<dbReference type="AlphaFoldDB" id="A0A9P0M4F3"/>
<comment type="caution">
    <text evidence="1">The sequence shown here is derived from an EMBL/GenBank/DDBJ whole genome shotgun (WGS) entry which is preliminary data.</text>
</comment>
<proteinExistence type="predicted"/>
<dbReference type="Proteomes" id="UP001152888">
    <property type="component" value="Unassembled WGS sequence"/>
</dbReference>
<keyword evidence="2" id="KW-1185">Reference proteome</keyword>
<gene>
    <name evidence="1" type="ORF">ACAOBT_LOCUS28139</name>
</gene>
<evidence type="ECO:0000313" key="1">
    <source>
        <dbReference type="EMBL" id="CAH2004691.1"/>
    </source>
</evidence>
<accession>A0A9P0M4F3</accession>
<sequence>MELAPFLVLYFHETKVFSSYSMICRYPKNPDIFSKYQLTGNSITKMNEMIKTNL</sequence>
<reference evidence="1" key="1">
    <citation type="submission" date="2022-03" db="EMBL/GenBank/DDBJ databases">
        <authorList>
            <person name="Sayadi A."/>
        </authorList>
    </citation>
    <scope>NUCLEOTIDE SEQUENCE</scope>
</reference>
<evidence type="ECO:0000313" key="2">
    <source>
        <dbReference type="Proteomes" id="UP001152888"/>
    </source>
</evidence>
<organism evidence="1 2">
    <name type="scientific">Acanthoscelides obtectus</name>
    <name type="common">Bean weevil</name>
    <name type="synonym">Bruchus obtectus</name>
    <dbReference type="NCBI Taxonomy" id="200917"/>
    <lineage>
        <taxon>Eukaryota</taxon>
        <taxon>Metazoa</taxon>
        <taxon>Ecdysozoa</taxon>
        <taxon>Arthropoda</taxon>
        <taxon>Hexapoda</taxon>
        <taxon>Insecta</taxon>
        <taxon>Pterygota</taxon>
        <taxon>Neoptera</taxon>
        <taxon>Endopterygota</taxon>
        <taxon>Coleoptera</taxon>
        <taxon>Polyphaga</taxon>
        <taxon>Cucujiformia</taxon>
        <taxon>Chrysomeloidea</taxon>
        <taxon>Chrysomelidae</taxon>
        <taxon>Bruchinae</taxon>
        <taxon>Bruchini</taxon>
        <taxon>Acanthoscelides</taxon>
    </lineage>
</organism>
<name>A0A9P0M4F3_ACAOB</name>
<protein>
    <submittedName>
        <fullName evidence="1">Uncharacterized protein</fullName>
    </submittedName>
</protein>